<evidence type="ECO:0000256" key="4">
    <source>
        <dbReference type="ARBA" id="ARBA00022583"/>
    </source>
</evidence>
<dbReference type="GO" id="GO:0006900">
    <property type="term" value="P:vesicle budding from membrane"/>
    <property type="evidence" value="ECO:0007669"/>
    <property type="project" value="TreeGrafter"/>
</dbReference>
<evidence type="ECO:0000256" key="6">
    <source>
        <dbReference type="ARBA" id="ARBA00023136"/>
    </source>
</evidence>
<dbReference type="AlphaFoldDB" id="A0AAQ3P3R9"/>
<keyword evidence="8" id="KW-0968">Cytoplasmic vesicle</keyword>
<dbReference type="PANTHER" id="PTHR22951:SF24">
    <property type="entry name" value="ENTH DOMAIN-CONTAINING PROTEIN"/>
    <property type="match status" value="1"/>
</dbReference>
<protein>
    <recommendedName>
        <fullName evidence="10">ENTH domain-containing protein</fullName>
    </recommendedName>
</protein>
<reference evidence="11 12" key="1">
    <citation type="journal article" date="2023" name="Life. Sci Alliance">
        <title>Evolutionary insights into 3D genome organization and epigenetic landscape of Vigna mungo.</title>
        <authorList>
            <person name="Junaid A."/>
            <person name="Singh B."/>
            <person name="Bhatia S."/>
        </authorList>
    </citation>
    <scope>NUCLEOTIDE SEQUENCE [LARGE SCALE GENOMIC DNA]</scope>
    <source>
        <strain evidence="11">Urdbean</strain>
    </source>
</reference>
<feature type="domain" description="ENTH" evidence="10">
    <location>
        <begin position="64"/>
        <end position="202"/>
    </location>
</feature>
<dbReference type="SMART" id="SM00273">
    <property type="entry name" value="ENTH"/>
    <property type="match status" value="1"/>
</dbReference>
<keyword evidence="9" id="KW-1133">Transmembrane helix</keyword>
<evidence type="ECO:0000256" key="8">
    <source>
        <dbReference type="ARBA" id="ARBA00023329"/>
    </source>
</evidence>
<keyword evidence="9" id="KW-0812">Transmembrane</keyword>
<evidence type="ECO:0000256" key="9">
    <source>
        <dbReference type="PROSITE-ProRule" id="PRU00243"/>
    </source>
</evidence>
<dbReference type="GO" id="GO:0000149">
    <property type="term" value="F:SNARE binding"/>
    <property type="evidence" value="ECO:0007669"/>
    <property type="project" value="TreeGrafter"/>
</dbReference>
<evidence type="ECO:0000256" key="2">
    <source>
        <dbReference type="ARBA" id="ARBA00004555"/>
    </source>
</evidence>
<dbReference type="InterPro" id="IPR011417">
    <property type="entry name" value="ANTH_dom"/>
</dbReference>
<dbReference type="PANTHER" id="PTHR22951">
    <property type="entry name" value="CLATHRIN ASSEMBLY PROTEIN"/>
    <property type="match status" value="1"/>
</dbReference>
<dbReference type="GO" id="GO:0005545">
    <property type="term" value="F:1-phosphatidylinositol binding"/>
    <property type="evidence" value="ECO:0007669"/>
    <property type="project" value="TreeGrafter"/>
</dbReference>
<dbReference type="FunFam" id="1.25.40.90:FF:000035">
    <property type="entry name" value="Putative clathrin assembly protein At4g40080"/>
    <property type="match status" value="1"/>
</dbReference>
<keyword evidence="4" id="KW-0254">Endocytosis</keyword>
<keyword evidence="6 9" id="KW-0472">Membrane</keyword>
<evidence type="ECO:0000256" key="1">
    <source>
        <dbReference type="ARBA" id="ARBA00004132"/>
    </source>
</evidence>
<dbReference type="EMBL" id="CP144699">
    <property type="protein sequence ID" value="WVZ21065.1"/>
    <property type="molecule type" value="Genomic_DNA"/>
</dbReference>
<evidence type="ECO:0000256" key="3">
    <source>
        <dbReference type="ARBA" id="ARBA00004600"/>
    </source>
</evidence>
<comment type="caution">
    <text evidence="9">Lacks conserved residue(s) required for the propagation of feature annotation.</text>
</comment>
<dbReference type="GO" id="GO:0005794">
    <property type="term" value="C:Golgi apparatus"/>
    <property type="evidence" value="ECO:0007669"/>
    <property type="project" value="UniProtKB-SubCell"/>
</dbReference>
<name>A0AAQ3P3R9_VIGMU</name>
<keyword evidence="5" id="KW-0333">Golgi apparatus</keyword>
<dbReference type="InterPro" id="IPR013809">
    <property type="entry name" value="ENTH"/>
</dbReference>
<dbReference type="GO" id="GO:0030136">
    <property type="term" value="C:clathrin-coated vesicle"/>
    <property type="evidence" value="ECO:0007669"/>
    <property type="project" value="UniProtKB-SubCell"/>
</dbReference>
<dbReference type="InterPro" id="IPR008942">
    <property type="entry name" value="ENTH_VHS"/>
</dbReference>
<feature type="transmembrane region" description="Helical" evidence="9">
    <location>
        <begin position="21"/>
        <end position="40"/>
    </location>
</feature>
<organism evidence="11 12">
    <name type="scientific">Vigna mungo</name>
    <name type="common">Black gram</name>
    <name type="synonym">Phaseolus mungo</name>
    <dbReference type="NCBI Taxonomy" id="3915"/>
    <lineage>
        <taxon>Eukaryota</taxon>
        <taxon>Viridiplantae</taxon>
        <taxon>Streptophyta</taxon>
        <taxon>Embryophyta</taxon>
        <taxon>Tracheophyta</taxon>
        <taxon>Spermatophyta</taxon>
        <taxon>Magnoliopsida</taxon>
        <taxon>eudicotyledons</taxon>
        <taxon>Gunneridae</taxon>
        <taxon>Pentapetalae</taxon>
        <taxon>rosids</taxon>
        <taxon>fabids</taxon>
        <taxon>Fabales</taxon>
        <taxon>Fabaceae</taxon>
        <taxon>Papilionoideae</taxon>
        <taxon>50 kb inversion clade</taxon>
        <taxon>NPAAA clade</taxon>
        <taxon>indigoferoid/millettioid clade</taxon>
        <taxon>Phaseoleae</taxon>
        <taxon>Vigna</taxon>
    </lineage>
</organism>
<comment type="subcellular location">
    <subcellularLocation>
        <location evidence="1">Cytoplasmic vesicle</location>
        <location evidence="1">Clathrin-coated vesicle</location>
    </subcellularLocation>
    <subcellularLocation>
        <location evidence="2">Golgi apparatus</location>
    </subcellularLocation>
    <subcellularLocation>
        <location evidence="3">Membrane</location>
        <location evidence="3">Clathrin-coated pit</location>
    </subcellularLocation>
</comment>
<dbReference type="GO" id="GO:0032050">
    <property type="term" value="F:clathrin heavy chain binding"/>
    <property type="evidence" value="ECO:0007669"/>
    <property type="project" value="TreeGrafter"/>
</dbReference>
<evidence type="ECO:0000313" key="11">
    <source>
        <dbReference type="EMBL" id="WVZ21065.1"/>
    </source>
</evidence>
<dbReference type="Proteomes" id="UP001374535">
    <property type="component" value="Chromosome 2"/>
</dbReference>
<dbReference type="GO" id="GO:0048268">
    <property type="term" value="P:clathrin coat assembly"/>
    <property type="evidence" value="ECO:0007669"/>
    <property type="project" value="InterPro"/>
</dbReference>
<dbReference type="PROSITE" id="PS50942">
    <property type="entry name" value="ENTH"/>
    <property type="match status" value="1"/>
</dbReference>
<gene>
    <name evidence="11" type="ORF">V8G54_008387</name>
</gene>
<evidence type="ECO:0000313" key="12">
    <source>
        <dbReference type="Proteomes" id="UP001374535"/>
    </source>
</evidence>
<sequence length="379" mass="42970">MYVKILFLFQLMHTQKTNTPLHIYIYSISLYLVTFIIQMTQQKRFKNLTQNLKDKASVIAAVLSPKRHVSSVRVHVLRATTHALTAPPSEETIAAVLTVGQGSNRNPRACIDALMDRLHQTRSATVALKCLFTLHNVVVKGPFTLKDQLSCYPSYGGHNFLNLSNFRDESDVESVELSSWVRWYAGVLEQSLTVSRVLGYYLNASRESQESKKIILSNASNADLLYKVEALVGFVEQISHVPDSLHLQRNELVYEVVRLVGEDYRSVQVEILLRVEELGERMDDLDVGELNELVGYLGRLEETQEKLVLLFVNRKRNNGFWDLVQKTKVKGMAKKREIEGKWLTVVVNTGAAELVRSTNPFLEPGQPSPVPRIDFATVR</sequence>
<accession>A0AAQ3P3R9</accession>
<evidence type="ECO:0000256" key="7">
    <source>
        <dbReference type="ARBA" id="ARBA00023176"/>
    </source>
</evidence>
<keyword evidence="7" id="KW-0168">Coated pit</keyword>
<dbReference type="CDD" id="cd16987">
    <property type="entry name" value="ANTH_N_AP180_plant"/>
    <property type="match status" value="1"/>
</dbReference>
<dbReference type="Pfam" id="PF07651">
    <property type="entry name" value="ANTH"/>
    <property type="match status" value="1"/>
</dbReference>
<keyword evidence="12" id="KW-1185">Reference proteome</keyword>
<evidence type="ECO:0000256" key="5">
    <source>
        <dbReference type="ARBA" id="ARBA00023034"/>
    </source>
</evidence>
<dbReference type="GO" id="GO:0005905">
    <property type="term" value="C:clathrin-coated pit"/>
    <property type="evidence" value="ECO:0007669"/>
    <property type="project" value="UniProtKB-SubCell"/>
</dbReference>
<dbReference type="Gene3D" id="1.25.40.90">
    <property type="match status" value="1"/>
</dbReference>
<dbReference type="InterPro" id="IPR048050">
    <property type="entry name" value="ANTH_N_plant"/>
</dbReference>
<dbReference type="GO" id="GO:0005546">
    <property type="term" value="F:phosphatidylinositol-4,5-bisphosphate binding"/>
    <property type="evidence" value="ECO:0007669"/>
    <property type="project" value="TreeGrafter"/>
</dbReference>
<dbReference type="GO" id="GO:0072583">
    <property type="term" value="P:clathrin-dependent endocytosis"/>
    <property type="evidence" value="ECO:0007669"/>
    <property type="project" value="InterPro"/>
</dbReference>
<dbReference type="SUPFAM" id="SSF48464">
    <property type="entry name" value="ENTH/VHS domain"/>
    <property type="match status" value="1"/>
</dbReference>
<evidence type="ECO:0000259" key="10">
    <source>
        <dbReference type="PROSITE" id="PS50942"/>
    </source>
</evidence>
<dbReference type="InterPro" id="IPR045192">
    <property type="entry name" value="AP180-like"/>
</dbReference>
<proteinExistence type="predicted"/>